<evidence type="ECO:0000256" key="3">
    <source>
        <dbReference type="PROSITE-ProRule" id="PRU00023"/>
    </source>
</evidence>
<organism evidence="5 6">
    <name type="scientific">Zasmidium cellare</name>
    <name type="common">Wine cellar mold</name>
    <name type="synonym">Racodium cellare</name>
    <dbReference type="NCBI Taxonomy" id="395010"/>
    <lineage>
        <taxon>Eukaryota</taxon>
        <taxon>Fungi</taxon>
        <taxon>Dikarya</taxon>
        <taxon>Ascomycota</taxon>
        <taxon>Pezizomycotina</taxon>
        <taxon>Dothideomycetes</taxon>
        <taxon>Dothideomycetidae</taxon>
        <taxon>Mycosphaerellales</taxon>
        <taxon>Mycosphaerellaceae</taxon>
        <taxon>Zasmidium</taxon>
    </lineage>
</organism>
<feature type="compositionally biased region" description="Low complexity" evidence="4">
    <location>
        <begin position="791"/>
        <end position="806"/>
    </location>
</feature>
<dbReference type="PANTHER" id="PTHR24198:SF165">
    <property type="entry name" value="ANKYRIN REPEAT-CONTAINING PROTEIN-RELATED"/>
    <property type="match status" value="1"/>
</dbReference>
<accession>A0ABR0F2U7</accession>
<dbReference type="Pfam" id="PF12796">
    <property type="entry name" value="Ank_2"/>
    <property type="match status" value="2"/>
</dbReference>
<name>A0ABR0F2U7_ZASCE</name>
<dbReference type="PROSITE" id="PS50297">
    <property type="entry name" value="ANK_REP_REGION"/>
    <property type="match status" value="1"/>
</dbReference>
<dbReference type="EMBL" id="JAXOVC010000001">
    <property type="protein sequence ID" value="KAK4507914.1"/>
    <property type="molecule type" value="Genomic_DNA"/>
</dbReference>
<dbReference type="InterPro" id="IPR002110">
    <property type="entry name" value="Ankyrin_rpt"/>
</dbReference>
<feature type="region of interest" description="Disordered" evidence="4">
    <location>
        <begin position="785"/>
        <end position="806"/>
    </location>
</feature>
<gene>
    <name evidence="5" type="ORF">PRZ48_001649</name>
</gene>
<proteinExistence type="predicted"/>
<evidence type="ECO:0008006" key="7">
    <source>
        <dbReference type="Google" id="ProtNLM"/>
    </source>
</evidence>
<evidence type="ECO:0000256" key="1">
    <source>
        <dbReference type="ARBA" id="ARBA00022737"/>
    </source>
</evidence>
<comment type="caution">
    <text evidence="5">The sequence shown here is derived from an EMBL/GenBank/DDBJ whole genome shotgun (WGS) entry which is preliminary data.</text>
</comment>
<dbReference type="Gene3D" id="1.25.40.10">
    <property type="entry name" value="Tetratricopeptide repeat domain"/>
    <property type="match status" value="1"/>
</dbReference>
<dbReference type="PROSITE" id="PS50088">
    <property type="entry name" value="ANK_REPEAT"/>
    <property type="match status" value="1"/>
</dbReference>
<dbReference type="Proteomes" id="UP001305779">
    <property type="component" value="Unassembled WGS sequence"/>
</dbReference>
<dbReference type="SUPFAM" id="SSF48403">
    <property type="entry name" value="Ankyrin repeat"/>
    <property type="match status" value="1"/>
</dbReference>
<keyword evidence="6" id="KW-1185">Reference proteome</keyword>
<keyword evidence="2 3" id="KW-0040">ANK repeat</keyword>
<feature type="repeat" description="ANK" evidence="3">
    <location>
        <begin position="592"/>
        <end position="624"/>
    </location>
</feature>
<evidence type="ECO:0000256" key="2">
    <source>
        <dbReference type="ARBA" id="ARBA00023043"/>
    </source>
</evidence>
<keyword evidence="1" id="KW-0677">Repeat</keyword>
<evidence type="ECO:0000313" key="5">
    <source>
        <dbReference type="EMBL" id="KAK4507914.1"/>
    </source>
</evidence>
<dbReference type="PANTHER" id="PTHR24198">
    <property type="entry name" value="ANKYRIN REPEAT AND PROTEIN KINASE DOMAIN-CONTAINING PROTEIN"/>
    <property type="match status" value="1"/>
</dbReference>
<dbReference type="SMART" id="SM00248">
    <property type="entry name" value="ANK"/>
    <property type="match status" value="6"/>
</dbReference>
<evidence type="ECO:0000313" key="6">
    <source>
        <dbReference type="Proteomes" id="UP001305779"/>
    </source>
</evidence>
<dbReference type="InterPro" id="IPR036770">
    <property type="entry name" value="Ankyrin_rpt-contain_sf"/>
</dbReference>
<reference evidence="5 6" key="1">
    <citation type="journal article" date="2023" name="G3 (Bethesda)">
        <title>A chromosome-level genome assembly of Zasmidium syzygii isolated from banana leaves.</title>
        <authorList>
            <person name="van Westerhoven A.C."/>
            <person name="Mehrabi R."/>
            <person name="Talebi R."/>
            <person name="Steentjes M.B.F."/>
            <person name="Corcolon B."/>
            <person name="Chong P.A."/>
            <person name="Kema G.H.J."/>
            <person name="Seidl M.F."/>
        </authorList>
    </citation>
    <scope>NUCLEOTIDE SEQUENCE [LARGE SCALE GENOMIC DNA]</scope>
    <source>
        <strain evidence="5 6">P124</strain>
    </source>
</reference>
<sequence>MAELQTVAAVFDLLKVTYEAGKFLKKVKDADKIAFELWERITRLDSVLNSVKAVLQDRDDHDVSSGSHAQVSAQVAETIRGSVQACTRSVNQLQQRVGGFDNQVKRSVLDKWRIALRQPSITRINDELEARVHVLSTELAVLQLFDQTNTGAAIENNHNELLQAIERLGAEVQEGNRIQKQMMVRHQEWVLKNGQQASSSDPPNEDALDSLSQCLRSAEDIHEHYTSEYLPDDRSERIKRVDAKQTSASPFAVSTPPEAVATPSTGQISLPFSAGPSFPGHAVVSEPLDDNDEYEDDESVWPLDMLNTHITAYAEQAAEKRDAEQFNQAEFNLHRAIRNSETRESHYGVPFVERAQMQEEMAFLYQKQRKWSEAVSTVHQLLRERSSSVASTSGSIESKEQPRLAQARQHYLLASIYYDRYMNNGGIALAQSANDIEKAESHAMKAFNKQWKTTDTGDQAVEEVEQQRDCIELFARILETRDKTVEASGLRKLLVDQPGSSAASDSLRRISTHTRPQPDFDVVDKHDILVEAIKSGDSEQIHNMLASDLNLERMCPKGKTFLMHAVEKSDESTVHKLLGPEYQVDVNTANKRGLTALHYAASNGLNDMARCLLHHDADVEPRDRKGEAPVVKAVIAGHTAMVEVFFQWDEATLQTKGVDEWSLLHYAVHKSSREMIDLLLELAPDLKDSVDRAGKTALHHCAESEKLEQATALLDHGRYSESDVNATDSMSRNALYFAASRAPTAHRESIVRLLLSKGAMIEEVHPPPRMRDYLALKKSIPRRDSTLSHASVSTSGMTSTTTSSSASRFSRAIGRFAIRQ</sequence>
<dbReference type="InterPro" id="IPR011990">
    <property type="entry name" value="TPR-like_helical_dom_sf"/>
</dbReference>
<protein>
    <recommendedName>
        <fullName evidence="7">Fungal N-terminal domain-containing protein</fullName>
    </recommendedName>
</protein>
<evidence type="ECO:0000256" key="4">
    <source>
        <dbReference type="SAM" id="MobiDB-lite"/>
    </source>
</evidence>
<dbReference type="Gene3D" id="1.25.40.20">
    <property type="entry name" value="Ankyrin repeat-containing domain"/>
    <property type="match status" value="1"/>
</dbReference>